<name>A0A835HQA2_9MAGN</name>
<keyword evidence="2 5" id="KW-0479">Metal-binding</keyword>
<evidence type="ECO:0000256" key="5">
    <source>
        <dbReference type="PIRSR" id="PIRSR604294-1"/>
    </source>
</evidence>
<evidence type="ECO:0000256" key="4">
    <source>
        <dbReference type="ARBA" id="ARBA00023004"/>
    </source>
</evidence>
<accession>A0A835HQA2</accession>
<keyword evidence="3" id="KW-0223">Dioxygenase</keyword>
<proteinExistence type="inferred from homology"/>
<evidence type="ECO:0000313" key="6">
    <source>
        <dbReference type="EMBL" id="KAF9602961.1"/>
    </source>
</evidence>
<evidence type="ECO:0000256" key="2">
    <source>
        <dbReference type="ARBA" id="ARBA00022723"/>
    </source>
</evidence>
<dbReference type="PANTHER" id="PTHR10543">
    <property type="entry name" value="BETA-CAROTENE DIOXYGENASE"/>
    <property type="match status" value="1"/>
</dbReference>
<dbReference type="Pfam" id="PF03055">
    <property type="entry name" value="RPE65"/>
    <property type="match status" value="2"/>
</dbReference>
<protein>
    <recommendedName>
        <fullName evidence="8">Carotenoid cleavage dioxygenase 7</fullName>
    </recommendedName>
</protein>
<keyword evidence="3" id="KW-0560">Oxidoreductase</keyword>
<comment type="cofactor">
    <cofactor evidence="5">
        <name>Fe(2+)</name>
        <dbReference type="ChEBI" id="CHEBI:29033"/>
    </cofactor>
    <text evidence="5">Binds 1 Fe(2+) ion per subunit.</text>
</comment>
<keyword evidence="7" id="KW-1185">Reference proteome</keyword>
<organism evidence="6 7">
    <name type="scientific">Coptis chinensis</name>
    <dbReference type="NCBI Taxonomy" id="261450"/>
    <lineage>
        <taxon>Eukaryota</taxon>
        <taxon>Viridiplantae</taxon>
        <taxon>Streptophyta</taxon>
        <taxon>Embryophyta</taxon>
        <taxon>Tracheophyta</taxon>
        <taxon>Spermatophyta</taxon>
        <taxon>Magnoliopsida</taxon>
        <taxon>Ranunculales</taxon>
        <taxon>Ranunculaceae</taxon>
        <taxon>Coptidoideae</taxon>
        <taxon>Coptis</taxon>
    </lineage>
</organism>
<evidence type="ECO:0008006" key="8">
    <source>
        <dbReference type="Google" id="ProtNLM"/>
    </source>
</evidence>
<dbReference type="GO" id="GO:0045549">
    <property type="term" value="F:9-cis-epoxycarotenoid dioxygenase activity"/>
    <property type="evidence" value="ECO:0007669"/>
    <property type="project" value="TreeGrafter"/>
</dbReference>
<evidence type="ECO:0000313" key="7">
    <source>
        <dbReference type="Proteomes" id="UP000631114"/>
    </source>
</evidence>
<feature type="binding site" evidence="5">
    <location>
        <position position="364"/>
    </location>
    <ligand>
        <name>Fe cation</name>
        <dbReference type="ChEBI" id="CHEBI:24875"/>
        <note>catalytic</note>
    </ligand>
</feature>
<dbReference type="InterPro" id="IPR004294">
    <property type="entry name" value="Carotenoid_Oase"/>
</dbReference>
<evidence type="ECO:0000256" key="3">
    <source>
        <dbReference type="ARBA" id="ARBA00022964"/>
    </source>
</evidence>
<comment type="caution">
    <text evidence="6">The sequence shown here is derived from an EMBL/GenBank/DDBJ whole genome shotgun (WGS) entry which is preliminary data.</text>
</comment>
<evidence type="ECO:0000256" key="1">
    <source>
        <dbReference type="ARBA" id="ARBA00006787"/>
    </source>
</evidence>
<dbReference type="EMBL" id="JADFTS010000006">
    <property type="protein sequence ID" value="KAF9602961.1"/>
    <property type="molecule type" value="Genomic_DNA"/>
</dbReference>
<dbReference type="OrthoDB" id="1069523at2759"/>
<comment type="similarity">
    <text evidence="1">Belongs to the carotenoid oxygenase family.</text>
</comment>
<dbReference type="PANTHER" id="PTHR10543:SF37">
    <property type="entry name" value="CAROTENOID CLEAVAGE DIOXYGENASE 7, CHLOROPLASTIC"/>
    <property type="match status" value="1"/>
</dbReference>
<dbReference type="GO" id="GO:0009570">
    <property type="term" value="C:chloroplast stroma"/>
    <property type="evidence" value="ECO:0007669"/>
    <property type="project" value="TreeGrafter"/>
</dbReference>
<sequence length="539" mass="60294">MFFKNPLTNKKMQATSYHFFPIKFPSLLPAPSLPPPTKVSCAVSISTPETSLPRTTSTTDELTTAFWDYQFLFVSQRTESVEPITLRVIEGAIPSDFPLGTYYLTGPGIFTDDHGSTVHPLDGHGYLRAFEINGSKGEVKFSAKYIKTEAQIEECDPITGKWRFTHRGPFSVLGAGKIIGNTKVMKNVANTSVVKWGGRLLCLWEGGVPYEIESETLDTVGRFDVIDGYDCLRDSGVNGSVGKQGVNHASIWDVAARFLKPILHGVYNMPPKRLLSHYKIDPHRGRLLLISCNAEDMLLPQSTFTFYGSMLALSGISPMISALSMDDSKSTSPIYLLPRFPNEIVEDRDWRVPIEAPKQMWLLHVGNAFEQRDVKGNLEIQVHAAACSYQWFNFCKMFGYDWRSGTLDPSFMNAREGEEDSLPHLVEVSMNFDKEGNCKYCSVEPLNLWTTPSDFPVINPMVSSRKNKYIYAATSSGSCQTLPHFPFDTVAKLNVDSKSVSTWSVGNRRFIGEPIFISKGDKEDDGYLLVVEVRMNTSE</sequence>
<reference evidence="6 7" key="1">
    <citation type="submission" date="2020-10" db="EMBL/GenBank/DDBJ databases">
        <title>The Coptis chinensis genome and diversification of protoberbering-type alkaloids.</title>
        <authorList>
            <person name="Wang B."/>
            <person name="Shu S."/>
            <person name="Song C."/>
            <person name="Liu Y."/>
        </authorList>
    </citation>
    <scope>NUCLEOTIDE SEQUENCE [LARGE SCALE GENOMIC DNA]</scope>
    <source>
        <strain evidence="6">HL-2020</strain>
        <tissue evidence="6">Leaf</tissue>
    </source>
</reference>
<dbReference type="GO" id="GO:0046872">
    <property type="term" value="F:metal ion binding"/>
    <property type="evidence" value="ECO:0007669"/>
    <property type="project" value="UniProtKB-KW"/>
</dbReference>
<dbReference type="GO" id="GO:0016121">
    <property type="term" value="P:carotene catabolic process"/>
    <property type="evidence" value="ECO:0007669"/>
    <property type="project" value="TreeGrafter"/>
</dbReference>
<dbReference type="Proteomes" id="UP000631114">
    <property type="component" value="Unassembled WGS sequence"/>
</dbReference>
<dbReference type="AlphaFoldDB" id="A0A835HQA2"/>
<keyword evidence="4 5" id="KW-0408">Iron</keyword>
<gene>
    <name evidence="6" type="ORF">IFM89_032964</name>
</gene>